<dbReference type="Gene3D" id="3.30.70.940">
    <property type="entry name" value="NusG, N-terminal domain"/>
    <property type="match status" value="1"/>
</dbReference>
<gene>
    <name evidence="1" type="ordered locus">PCC7424_0798</name>
</gene>
<evidence type="ECO:0000313" key="2">
    <source>
        <dbReference type="Proteomes" id="UP000002384"/>
    </source>
</evidence>
<dbReference type="InterPro" id="IPR036735">
    <property type="entry name" value="NGN_dom_sf"/>
</dbReference>
<dbReference type="KEGG" id="cyc:PCC7424_0798"/>
<dbReference type="eggNOG" id="ENOG5033A9C">
    <property type="taxonomic scope" value="Bacteria"/>
</dbReference>
<organism evidence="1 2">
    <name type="scientific">Gloeothece citriformis (strain PCC 7424)</name>
    <name type="common">Cyanothece sp. (strain PCC 7424)</name>
    <dbReference type="NCBI Taxonomy" id="65393"/>
    <lineage>
        <taxon>Bacteria</taxon>
        <taxon>Bacillati</taxon>
        <taxon>Cyanobacteriota</taxon>
        <taxon>Cyanophyceae</taxon>
        <taxon>Oscillatoriophycideae</taxon>
        <taxon>Chroococcales</taxon>
        <taxon>Aphanothecaceae</taxon>
        <taxon>Gloeothece</taxon>
        <taxon>Gloeothece citriformis</taxon>
    </lineage>
</organism>
<protein>
    <submittedName>
        <fullName evidence="1">Chromosome segregation ATPase-like protein</fullName>
    </submittedName>
</protein>
<dbReference type="GO" id="GO:0006354">
    <property type="term" value="P:DNA-templated transcription elongation"/>
    <property type="evidence" value="ECO:0007669"/>
    <property type="project" value="InterPro"/>
</dbReference>
<dbReference type="OrthoDB" id="495375at2"/>
<dbReference type="HOGENOM" id="CLU_176865_0_0_3"/>
<evidence type="ECO:0000313" key="1">
    <source>
        <dbReference type="EMBL" id="ACK69254.1"/>
    </source>
</evidence>
<dbReference type="RefSeq" id="WP_012598201.1">
    <property type="nucleotide sequence ID" value="NC_011729.1"/>
</dbReference>
<keyword evidence="2" id="KW-1185">Reference proteome</keyword>
<dbReference type="AlphaFoldDB" id="B7KH45"/>
<accession>B7KH45</accession>
<dbReference type="STRING" id="65393.PCC7424_0798"/>
<name>B7KH45_GLOC7</name>
<dbReference type="EMBL" id="CP001291">
    <property type="protein sequence ID" value="ACK69254.1"/>
    <property type="molecule type" value="Genomic_DNA"/>
</dbReference>
<sequence length="87" mass="10213">MNWYLVNLKPGKRELFVKYLNQAIQKNQLEDIFLGILTPADSIYKDMVFLQLKDLKTARPHLQLIEHFQKIEPRPIPPEQISKIVGV</sequence>
<dbReference type="Proteomes" id="UP000002384">
    <property type="component" value="Chromosome"/>
</dbReference>
<reference evidence="2" key="1">
    <citation type="journal article" date="2011" name="MBio">
        <title>Novel metabolic attributes of the genus Cyanothece, comprising a group of unicellular nitrogen-fixing Cyanobacteria.</title>
        <authorList>
            <person name="Bandyopadhyay A."/>
            <person name="Elvitigala T."/>
            <person name="Welsh E."/>
            <person name="Stockel J."/>
            <person name="Liberton M."/>
            <person name="Min H."/>
            <person name="Sherman L.A."/>
            <person name="Pakrasi H.B."/>
        </authorList>
    </citation>
    <scope>NUCLEOTIDE SEQUENCE [LARGE SCALE GENOMIC DNA]</scope>
    <source>
        <strain evidence="2">PCC 7424</strain>
    </source>
</reference>
<dbReference type="SUPFAM" id="SSF82679">
    <property type="entry name" value="N-utilization substance G protein NusG, N-terminal domain"/>
    <property type="match status" value="1"/>
</dbReference>
<proteinExistence type="predicted"/>